<name>H2C6A4_9CREN</name>
<dbReference type="Gene3D" id="2.20.25.10">
    <property type="match status" value="1"/>
</dbReference>
<keyword evidence="2" id="KW-1185">Reference proteome</keyword>
<evidence type="ECO:0000313" key="1">
    <source>
        <dbReference type="EMBL" id="EHP69331.1"/>
    </source>
</evidence>
<sequence>MCKHFPLDLITFAETEYPGREISGNPPLCELYCGFKKSEIKSLQETPPCKDCIKREVTEGVLLCPSCNRWYPIIDEIPRMLPDKLRKKNDELRFLEKYKDRIPKKVLESGLPFNLKE</sequence>
<evidence type="ECO:0008006" key="3">
    <source>
        <dbReference type="Google" id="ProtNLM"/>
    </source>
</evidence>
<dbReference type="Pfam" id="PF03966">
    <property type="entry name" value="Trm112p"/>
    <property type="match status" value="1"/>
</dbReference>
<dbReference type="eggNOG" id="arCOG04124">
    <property type="taxonomic scope" value="Archaea"/>
</dbReference>
<dbReference type="AlphaFoldDB" id="H2C6A4"/>
<dbReference type="HOGENOM" id="CLU_155659_4_3_2"/>
<proteinExistence type="predicted"/>
<dbReference type="SUPFAM" id="SSF158997">
    <property type="entry name" value="Trm112p-like"/>
    <property type="match status" value="1"/>
</dbReference>
<dbReference type="Proteomes" id="UP000003980">
    <property type="component" value="Unassembled WGS sequence"/>
</dbReference>
<dbReference type="InterPro" id="IPR005651">
    <property type="entry name" value="Trm112-like"/>
</dbReference>
<dbReference type="EMBL" id="JH597768">
    <property type="protein sequence ID" value="EHP69331.1"/>
    <property type="molecule type" value="Genomic_DNA"/>
</dbReference>
<accession>H2C6A4</accession>
<gene>
    <name evidence="1" type="ORF">MetMK1DRAFT_00020810</name>
</gene>
<reference evidence="1 2" key="1">
    <citation type="submission" date="2012-01" db="EMBL/GenBank/DDBJ databases">
        <title>Improved High-Quality Draft sequence of Metallosphaera yellowstonensis MK1.</title>
        <authorList>
            <consortium name="US DOE Joint Genome Institute"/>
            <person name="Lucas S."/>
            <person name="Han J."/>
            <person name="Cheng J.-F."/>
            <person name="Goodwin L."/>
            <person name="Pitluck S."/>
            <person name="Peters L."/>
            <person name="Teshima H."/>
            <person name="Detter J.C."/>
            <person name="Han C."/>
            <person name="Tapia R."/>
            <person name="Land M."/>
            <person name="Hauser L."/>
            <person name="Kyrpides N."/>
            <person name="Kozubal M."/>
            <person name="Macur R.E."/>
            <person name="Jay Z."/>
            <person name="Inskeep W."/>
            <person name="Woyke T."/>
        </authorList>
    </citation>
    <scope>NUCLEOTIDE SEQUENCE [LARGE SCALE GENOMIC DNA]</scope>
    <source>
        <strain evidence="1 2">MK1</strain>
    </source>
</reference>
<protein>
    <recommendedName>
        <fullName evidence="3">Trm112 family protein</fullName>
    </recommendedName>
</protein>
<organism evidence="1 2">
    <name type="scientific">Metallosphaera yellowstonensis MK1</name>
    <dbReference type="NCBI Taxonomy" id="671065"/>
    <lineage>
        <taxon>Archaea</taxon>
        <taxon>Thermoproteota</taxon>
        <taxon>Thermoprotei</taxon>
        <taxon>Sulfolobales</taxon>
        <taxon>Sulfolobaceae</taxon>
        <taxon>Metallosphaera</taxon>
    </lineage>
</organism>
<evidence type="ECO:0000313" key="2">
    <source>
        <dbReference type="Proteomes" id="UP000003980"/>
    </source>
</evidence>
<dbReference type="STRING" id="671065.MetMK1DRAFT_00020810"/>